<evidence type="ECO:0000256" key="1">
    <source>
        <dbReference type="SAM" id="MobiDB-lite"/>
    </source>
</evidence>
<feature type="region of interest" description="Disordered" evidence="1">
    <location>
        <begin position="101"/>
        <end position="125"/>
    </location>
</feature>
<sequence length="125" mass="13212">MLASSKMDPPLAKAKPISDGSTSVIKYLRRGKNCCATATAEGEIHEKNRSADSKVSEEGGEGSALCTGTEIPLPPMVKTMVRQAVVLQPMEVNSRVNFHLQLTGDPTPEQMDAPKGGCEPVGSLC</sequence>
<name>A0A2I0U2V5_LIMLA</name>
<reference evidence="3" key="2">
    <citation type="submission" date="2017-12" db="EMBL/GenBank/DDBJ databases">
        <title>Genome sequence of the Bar-tailed Godwit (Limosa lapponica baueri).</title>
        <authorList>
            <person name="Lima N.C.B."/>
            <person name="Parody-Merino A.M."/>
            <person name="Battley P.F."/>
            <person name="Fidler A.E."/>
            <person name="Prosdocimi F."/>
        </authorList>
    </citation>
    <scope>NUCLEOTIDE SEQUENCE [LARGE SCALE GENOMIC DNA]</scope>
</reference>
<keyword evidence="3" id="KW-1185">Reference proteome</keyword>
<dbReference type="AlphaFoldDB" id="A0A2I0U2V5"/>
<reference evidence="3" key="1">
    <citation type="submission" date="2017-11" db="EMBL/GenBank/DDBJ databases">
        <authorList>
            <person name="Lima N.C."/>
            <person name="Parody-Merino A.M."/>
            <person name="Battley P.F."/>
            <person name="Fidler A.E."/>
            <person name="Prosdocimi F."/>
        </authorList>
    </citation>
    <scope>NUCLEOTIDE SEQUENCE [LARGE SCALE GENOMIC DNA]</scope>
</reference>
<proteinExistence type="predicted"/>
<evidence type="ECO:0000313" key="3">
    <source>
        <dbReference type="Proteomes" id="UP000233556"/>
    </source>
</evidence>
<feature type="region of interest" description="Disordered" evidence="1">
    <location>
        <begin position="46"/>
        <end position="70"/>
    </location>
</feature>
<protein>
    <submittedName>
        <fullName evidence="2">Protein pxr1-like</fullName>
    </submittedName>
</protein>
<evidence type="ECO:0000313" key="2">
    <source>
        <dbReference type="EMBL" id="PKU40387.1"/>
    </source>
</evidence>
<gene>
    <name evidence="2" type="ORF">llap_9318</name>
</gene>
<dbReference type="Proteomes" id="UP000233556">
    <property type="component" value="Unassembled WGS sequence"/>
</dbReference>
<dbReference type="OrthoDB" id="9219298at2759"/>
<dbReference type="EMBL" id="KZ506285">
    <property type="protein sequence ID" value="PKU40387.1"/>
    <property type="molecule type" value="Genomic_DNA"/>
</dbReference>
<feature type="compositionally biased region" description="Basic and acidic residues" evidence="1">
    <location>
        <begin position="46"/>
        <end position="57"/>
    </location>
</feature>
<accession>A0A2I0U2V5</accession>
<organism evidence="2 3">
    <name type="scientific">Limosa lapponica baueri</name>
    <dbReference type="NCBI Taxonomy" id="1758121"/>
    <lineage>
        <taxon>Eukaryota</taxon>
        <taxon>Metazoa</taxon>
        <taxon>Chordata</taxon>
        <taxon>Craniata</taxon>
        <taxon>Vertebrata</taxon>
        <taxon>Euteleostomi</taxon>
        <taxon>Archelosauria</taxon>
        <taxon>Archosauria</taxon>
        <taxon>Dinosauria</taxon>
        <taxon>Saurischia</taxon>
        <taxon>Theropoda</taxon>
        <taxon>Coelurosauria</taxon>
        <taxon>Aves</taxon>
        <taxon>Neognathae</taxon>
        <taxon>Neoaves</taxon>
        <taxon>Charadriiformes</taxon>
        <taxon>Scolopacidae</taxon>
        <taxon>Limosa</taxon>
    </lineage>
</organism>